<gene>
    <name evidence="1" type="ORF">CEXT_314561</name>
</gene>
<accession>A0AAV4Y7W0</accession>
<proteinExistence type="predicted"/>
<dbReference type="AlphaFoldDB" id="A0AAV4Y7W0"/>
<organism evidence="1 2">
    <name type="scientific">Caerostris extrusa</name>
    <name type="common">Bark spider</name>
    <name type="synonym">Caerostris bankana</name>
    <dbReference type="NCBI Taxonomy" id="172846"/>
    <lineage>
        <taxon>Eukaryota</taxon>
        <taxon>Metazoa</taxon>
        <taxon>Ecdysozoa</taxon>
        <taxon>Arthropoda</taxon>
        <taxon>Chelicerata</taxon>
        <taxon>Arachnida</taxon>
        <taxon>Araneae</taxon>
        <taxon>Araneomorphae</taxon>
        <taxon>Entelegynae</taxon>
        <taxon>Araneoidea</taxon>
        <taxon>Araneidae</taxon>
        <taxon>Caerostris</taxon>
    </lineage>
</organism>
<sequence length="109" mass="12382">MQGRFSSQEAIPSPFQGQFVPIPCVLYYARQVLLLEGNTVPSPTVRDYLSYAMCPIPCEAGTPLRWRYRPLSICQGLFVLYQGFSSQKAIEDRGQKRGYHSIVLVSFLF</sequence>
<name>A0AAV4Y7W0_CAEEX</name>
<dbReference type="Proteomes" id="UP001054945">
    <property type="component" value="Unassembled WGS sequence"/>
</dbReference>
<dbReference type="EMBL" id="BPLR01018903">
    <property type="protein sequence ID" value="GIZ03105.1"/>
    <property type="molecule type" value="Genomic_DNA"/>
</dbReference>
<evidence type="ECO:0000313" key="2">
    <source>
        <dbReference type="Proteomes" id="UP001054945"/>
    </source>
</evidence>
<protein>
    <submittedName>
        <fullName evidence="1">Uncharacterized protein</fullName>
    </submittedName>
</protein>
<reference evidence="1 2" key="1">
    <citation type="submission" date="2021-06" db="EMBL/GenBank/DDBJ databases">
        <title>Caerostris extrusa draft genome.</title>
        <authorList>
            <person name="Kono N."/>
            <person name="Arakawa K."/>
        </authorList>
    </citation>
    <scope>NUCLEOTIDE SEQUENCE [LARGE SCALE GENOMIC DNA]</scope>
</reference>
<evidence type="ECO:0000313" key="1">
    <source>
        <dbReference type="EMBL" id="GIZ03105.1"/>
    </source>
</evidence>
<comment type="caution">
    <text evidence="1">The sequence shown here is derived from an EMBL/GenBank/DDBJ whole genome shotgun (WGS) entry which is preliminary data.</text>
</comment>
<keyword evidence="2" id="KW-1185">Reference proteome</keyword>